<reference evidence="1 2" key="1">
    <citation type="submission" date="2019-02" db="EMBL/GenBank/DDBJ databases">
        <title>Deep-cultivation of Planctomycetes and their phenomic and genomic characterization uncovers novel biology.</title>
        <authorList>
            <person name="Wiegand S."/>
            <person name="Jogler M."/>
            <person name="Boedeker C."/>
            <person name="Pinto D."/>
            <person name="Vollmers J."/>
            <person name="Rivas-Marin E."/>
            <person name="Kohn T."/>
            <person name="Peeters S.H."/>
            <person name="Heuer A."/>
            <person name="Rast P."/>
            <person name="Oberbeckmann S."/>
            <person name="Bunk B."/>
            <person name="Jeske O."/>
            <person name="Meyerdierks A."/>
            <person name="Storesund J.E."/>
            <person name="Kallscheuer N."/>
            <person name="Luecker S."/>
            <person name="Lage O.M."/>
            <person name="Pohl T."/>
            <person name="Merkel B.J."/>
            <person name="Hornburger P."/>
            <person name="Mueller R.-W."/>
            <person name="Bruemmer F."/>
            <person name="Labrenz M."/>
            <person name="Spormann A.M."/>
            <person name="Op Den Camp H."/>
            <person name="Overmann J."/>
            <person name="Amann R."/>
            <person name="Jetten M.S.M."/>
            <person name="Mascher T."/>
            <person name="Medema M.H."/>
            <person name="Devos D.P."/>
            <person name="Kaster A.-K."/>
            <person name="Ovreas L."/>
            <person name="Rohde M."/>
            <person name="Galperin M.Y."/>
            <person name="Jogler C."/>
        </authorList>
    </citation>
    <scope>NUCLEOTIDE SEQUENCE [LARGE SCALE GENOMIC DNA]</scope>
    <source>
        <strain evidence="1 2">Pla52o</strain>
    </source>
</reference>
<dbReference type="RefSeq" id="WP_146596494.1">
    <property type="nucleotide sequence ID" value="NZ_SJPT01000008.1"/>
</dbReference>
<comment type="caution">
    <text evidence="1">The sequence shown here is derived from an EMBL/GenBank/DDBJ whole genome shotgun (WGS) entry which is preliminary data.</text>
</comment>
<organism evidence="1 2">
    <name type="scientific">Novipirellula galeiformis</name>
    <dbReference type="NCBI Taxonomy" id="2528004"/>
    <lineage>
        <taxon>Bacteria</taxon>
        <taxon>Pseudomonadati</taxon>
        <taxon>Planctomycetota</taxon>
        <taxon>Planctomycetia</taxon>
        <taxon>Pirellulales</taxon>
        <taxon>Pirellulaceae</taxon>
        <taxon>Novipirellula</taxon>
    </lineage>
</organism>
<gene>
    <name evidence="1" type="ORF">Pla52o_44520</name>
</gene>
<protein>
    <submittedName>
        <fullName evidence="1">Uncharacterized protein</fullName>
    </submittedName>
</protein>
<evidence type="ECO:0000313" key="2">
    <source>
        <dbReference type="Proteomes" id="UP000316304"/>
    </source>
</evidence>
<name>A0A5C6CB00_9BACT</name>
<evidence type="ECO:0000313" key="1">
    <source>
        <dbReference type="EMBL" id="TWU20574.1"/>
    </source>
</evidence>
<keyword evidence="2" id="KW-1185">Reference proteome</keyword>
<dbReference type="AlphaFoldDB" id="A0A5C6CB00"/>
<dbReference type="EMBL" id="SJPT01000008">
    <property type="protein sequence ID" value="TWU20574.1"/>
    <property type="molecule type" value="Genomic_DNA"/>
</dbReference>
<proteinExistence type="predicted"/>
<sequence length="136" mass="14884">MLMLKLKRGETCDVVDGIEIAVDRVVPAEVRLVLTVTDAMHPERATSTLMGVRCQGVCHWYYPLGGPRALVLRCKTGQSISFSDGTEIRLLNAVNGCVTVRLDRPTREQARETPLVFGAFCVVGQGEMQDAEFAAC</sequence>
<accession>A0A5C6CB00</accession>
<dbReference type="Proteomes" id="UP000316304">
    <property type="component" value="Unassembled WGS sequence"/>
</dbReference>